<organism evidence="8 9">
    <name type="scientific">Mucilaginibacter sabulilitoris</name>
    <dbReference type="NCBI Taxonomy" id="1173583"/>
    <lineage>
        <taxon>Bacteria</taxon>
        <taxon>Pseudomonadati</taxon>
        <taxon>Bacteroidota</taxon>
        <taxon>Sphingobacteriia</taxon>
        <taxon>Sphingobacteriales</taxon>
        <taxon>Sphingobacteriaceae</taxon>
        <taxon>Mucilaginibacter</taxon>
    </lineage>
</organism>
<feature type="domain" description="EamA" evidence="7">
    <location>
        <begin position="148"/>
        <end position="279"/>
    </location>
</feature>
<dbReference type="EMBL" id="CP139558">
    <property type="protein sequence ID" value="WPU96359.1"/>
    <property type="molecule type" value="Genomic_DNA"/>
</dbReference>
<evidence type="ECO:0000256" key="1">
    <source>
        <dbReference type="ARBA" id="ARBA00004141"/>
    </source>
</evidence>
<evidence type="ECO:0000256" key="6">
    <source>
        <dbReference type="SAM" id="Phobius"/>
    </source>
</evidence>
<gene>
    <name evidence="8" type="ORF">SNE25_12600</name>
</gene>
<evidence type="ECO:0000256" key="4">
    <source>
        <dbReference type="ARBA" id="ARBA00022989"/>
    </source>
</evidence>
<reference evidence="8 9" key="1">
    <citation type="submission" date="2023-11" db="EMBL/GenBank/DDBJ databases">
        <title>Analysis of the Genomes of Mucilaginibacter gossypii cycad 4 and M. sabulilitoris SNA2: microbes with the potential for plant growth promotion.</title>
        <authorList>
            <person name="Hirsch A.M."/>
            <person name="Humm E."/>
            <person name="Rubbi M."/>
            <person name="Del Vecchio G."/>
            <person name="Ha S.M."/>
            <person name="Pellegrini M."/>
            <person name="Gunsalus R.P."/>
        </authorList>
    </citation>
    <scope>NUCLEOTIDE SEQUENCE [LARGE SCALE GENOMIC DNA]</scope>
    <source>
        <strain evidence="8 9">SNA2</strain>
    </source>
</reference>
<name>A0ABZ0TTD6_9SPHI</name>
<proteinExistence type="inferred from homology"/>
<feature type="transmembrane region" description="Helical" evidence="6">
    <location>
        <begin position="265"/>
        <end position="281"/>
    </location>
</feature>
<keyword evidence="3 6" id="KW-0812">Transmembrane</keyword>
<dbReference type="InterPro" id="IPR000620">
    <property type="entry name" value="EamA_dom"/>
</dbReference>
<feature type="transmembrane region" description="Helical" evidence="6">
    <location>
        <begin position="146"/>
        <end position="167"/>
    </location>
</feature>
<feature type="transmembrane region" description="Helical" evidence="6">
    <location>
        <begin position="179"/>
        <end position="198"/>
    </location>
</feature>
<feature type="domain" description="EamA" evidence="7">
    <location>
        <begin position="4"/>
        <end position="135"/>
    </location>
</feature>
<feature type="transmembrane region" description="Helical" evidence="6">
    <location>
        <begin position="29"/>
        <end position="51"/>
    </location>
</feature>
<evidence type="ECO:0000313" key="8">
    <source>
        <dbReference type="EMBL" id="WPU96359.1"/>
    </source>
</evidence>
<accession>A0ABZ0TTD6</accession>
<evidence type="ECO:0000313" key="9">
    <source>
        <dbReference type="Proteomes" id="UP001324380"/>
    </source>
</evidence>
<dbReference type="InterPro" id="IPR050638">
    <property type="entry name" value="AA-Vitamin_Transporters"/>
</dbReference>
<feature type="transmembrane region" description="Helical" evidence="6">
    <location>
        <begin position="67"/>
        <end position="86"/>
    </location>
</feature>
<dbReference type="PANTHER" id="PTHR32322:SF2">
    <property type="entry name" value="EAMA DOMAIN-CONTAINING PROTEIN"/>
    <property type="match status" value="1"/>
</dbReference>
<evidence type="ECO:0000256" key="2">
    <source>
        <dbReference type="ARBA" id="ARBA00007362"/>
    </source>
</evidence>
<evidence type="ECO:0000256" key="3">
    <source>
        <dbReference type="ARBA" id="ARBA00022692"/>
    </source>
</evidence>
<comment type="similarity">
    <text evidence="2">Belongs to the EamA transporter family.</text>
</comment>
<dbReference type="Pfam" id="PF00892">
    <property type="entry name" value="EamA"/>
    <property type="match status" value="2"/>
</dbReference>
<evidence type="ECO:0000256" key="5">
    <source>
        <dbReference type="ARBA" id="ARBA00023136"/>
    </source>
</evidence>
<feature type="transmembrane region" description="Helical" evidence="6">
    <location>
        <begin position="210"/>
        <end position="229"/>
    </location>
</feature>
<feature type="transmembrane region" description="Helical" evidence="6">
    <location>
        <begin position="92"/>
        <end position="113"/>
    </location>
</feature>
<keyword evidence="5 6" id="KW-0472">Membrane</keyword>
<evidence type="ECO:0000259" key="7">
    <source>
        <dbReference type="Pfam" id="PF00892"/>
    </source>
</evidence>
<dbReference type="PANTHER" id="PTHR32322">
    <property type="entry name" value="INNER MEMBRANE TRANSPORTER"/>
    <property type="match status" value="1"/>
</dbReference>
<sequence length="296" mass="32459">MEILEGLLFSILWASATVATKFAVHSVDPFLLTCIRFITVAILLHLYALLFKRKESRLPTVREFKQLFMLGLLNVAIYMVGFLIAIKTVSAGLISIATATNPLILILLSALVLKRKLTSFEWVGIAIALTGLIIAAIPNLRDSHSTLTGLIALIIGITSLSSGSVYFSKSKIALPKMAVNMWQITIGGLLFIPIVLVNGGNNFIHTDQNFYLSFMWLVIPVSIVAYALWLNLLHRDTIKAGIWLFLTPAIGYLIAVVVLNEKVTIYGITGSVLVVSGLLYSKRTKKVTVLDKSQSV</sequence>
<comment type="subcellular location">
    <subcellularLocation>
        <location evidence="1">Membrane</location>
        <topology evidence="1">Multi-pass membrane protein</topology>
    </subcellularLocation>
</comment>
<keyword evidence="9" id="KW-1185">Reference proteome</keyword>
<protein>
    <submittedName>
        <fullName evidence="8">DMT family transporter</fullName>
    </submittedName>
</protein>
<dbReference type="SUPFAM" id="SSF103481">
    <property type="entry name" value="Multidrug resistance efflux transporter EmrE"/>
    <property type="match status" value="2"/>
</dbReference>
<dbReference type="Proteomes" id="UP001324380">
    <property type="component" value="Chromosome"/>
</dbReference>
<dbReference type="RefSeq" id="WP_321565458.1">
    <property type="nucleotide sequence ID" value="NZ_CP139558.1"/>
</dbReference>
<keyword evidence="4 6" id="KW-1133">Transmembrane helix</keyword>
<feature type="transmembrane region" description="Helical" evidence="6">
    <location>
        <begin position="120"/>
        <end position="140"/>
    </location>
</feature>
<feature type="transmembrane region" description="Helical" evidence="6">
    <location>
        <begin position="241"/>
        <end position="259"/>
    </location>
</feature>
<dbReference type="InterPro" id="IPR037185">
    <property type="entry name" value="EmrE-like"/>
</dbReference>